<dbReference type="RefSeq" id="WP_245813002.1">
    <property type="nucleotide sequence ID" value="NZ_FSRO01000001.1"/>
</dbReference>
<accession>A0A1N6J2X3</accession>
<feature type="compositionally biased region" description="Low complexity" evidence="1">
    <location>
        <begin position="110"/>
        <end position="126"/>
    </location>
</feature>
<dbReference type="eggNOG" id="COG4313">
    <property type="taxonomic scope" value="Bacteria"/>
</dbReference>
<proteinExistence type="predicted"/>
<protein>
    <recommendedName>
        <fullName evidence="4">MetA-pathway of phenol degradation</fullName>
    </recommendedName>
</protein>
<evidence type="ECO:0008006" key="4">
    <source>
        <dbReference type="Google" id="ProtNLM"/>
    </source>
</evidence>
<keyword evidence="3" id="KW-1185">Reference proteome</keyword>
<evidence type="ECO:0000256" key="1">
    <source>
        <dbReference type="SAM" id="MobiDB-lite"/>
    </source>
</evidence>
<reference evidence="2 3" key="1">
    <citation type="submission" date="2016-12" db="EMBL/GenBank/DDBJ databases">
        <authorList>
            <person name="Song W.-J."/>
            <person name="Kurnit D.M."/>
        </authorList>
    </citation>
    <scope>NUCLEOTIDE SEQUENCE [LARGE SCALE GENOMIC DNA]</scope>
    <source>
        <strain evidence="2 3">ATCC 49181</strain>
    </source>
</reference>
<dbReference type="Proteomes" id="UP000185062">
    <property type="component" value="Unassembled WGS sequence"/>
</dbReference>
<sequence length="443" mass="49001">MKKKYSEIKEKICNMPSFPFKIIKYFLIPICFSLINGSYAETTRPNNDSLEQYRQLLAEQEKKFERQRQILDEQGKELERLKKHLDTLSSQSKNFSDKITSPPPSEVAKTNKSVNKSTNSSSQSPTGPVGQAPPQSKEPTRPPEMPRLSETIGGVLTRKKSIVLEPSMEYAFTSNNRVFLDAFTFLPAIAIGLIDLRQVKRHSFFASIGARYGVTDRLEIEARVPYVYRFDTQRSRAVSIGAGVDETFRADGNNIGDIELAARYQLTNGSGGWPILVGNLIATIPTGKSPFDIKFVEAQGVPGARFPTESPTGTGYFSIQPSITALYPTDPAVFFGNINYGYNASTNENVGKIDPGDALGITFGMGFGVNERSSFNLGYSHRHLFSSKINGNRIGGSSLDIGQFLLGYSFKYSSRTNFNLSVGMGTTDDAQDVRLTFRVPTTF</sequence>
<dbReference type="STRING" id="44575.SAMN05216419_103411"/>
<organism evidence="2 3">
    <name type="scientific">Nitrosomonas cryotolerans ATCC 49181</name>
    <dbReference type="NCBI Taxonomy" id="1131553"/>
    <lineage>
        <taxon>Bacteria</taxon>
        <taxon>Pseudomonadati</taxon>
        <taxon>Pseudomonadota</taxon>
        <taxon>Betaproteobacteria</taxon>
        <taxon>Nitrosomonadales</taxon>
        <taxon>Nitrosomonadaceae</taxon>
        <taxon>Nitrosomonas</taxon>
    </lineage>
</organism>
<dbReference type="EMBL" id="FSRO01000001">
    <property type="protein sequence ID" value="SIO38607.1"/>
    <property type="molecule type" value="Genomic_DNA"/>
</dbReference>
<dbReference type="AlphaFoldDB" id="A0A1N6J2X3"/>
<dbReference type="eggNOG" id="COG3170">
    <property type="taxonomic scope" value="Bacteria"/>
</dbReference>
<name>A0A1N6J2X3_9PROT</name>
<evidence type="ECO:0000313" key="2">
    <source>
        <dbReference type="EMBL" id="SIO38607.1"/>
    </source>
</evidence>
<evidence type="ECO:0000313" key="3">
    <source>
        <dbReference type="Proteomes" id="UP000185062"/>
    </source>
</evidence>
<feature type="region of interest" description="Disordered" evidence="1">
    <location>
        <begin position="91"/>
        <end position="152"/>
    </location>
</feature>
<gene>
    <name evidence="2" type="ORF">SAMN02743940_2271</name>
</gene>